<dbReference type="GeneID" id="66071639"/>
<protein>
    <recommendedName>
        <fullName evidence="3">AMP-dependent synthetase/ligase domain-containing protein</fullName>
    </recommendedName>
</protein>
<dbReference type="GO" id="GO:0005783">
    <property type="term" value="C:endoplasmic reticulum"/>
    <property type="evidence" value="ECO:0007669"/>
    <property type="project" value="TreeGrafter"/>
</dbReference>
<dbReference type="Proteomes" id="UP001049176">
    <property type="component" value="Chromosome 10"/>
</dbReference>
<evidence type="ECO:0000313" key="5">
    <source>
        <dbReference type="Proteomes" id="UP001049176"/>
    </source>
</evidence>
<evidence type="ECO:0000313" key="4">
    <source>
        <dbReference type="EMBL" id="KAG7086620.1"/>
    </source>
</evidence>
<keyword evidence="1" id="KW-0547">Nucleotide-binding</keyword>
<dbReference type="GO" id="GO:0005524">
    <property type="term" value="F:ATP binding"/>
    <property type="evidence" value="ECO:0007669"/>
    <property type="project" value="UniProtKB-KW"/>
</dbReference>
<dbReference type="EMBL" id="CM032190">
    <property type="protein sequence ID" value="KAG7086620.1"/>
    <property type="molecule type" value="Genomic_DNA"/>
</dbReference>
<evidence type="ECO:0000256" key="1">
    <source>
        <dbReference type="ARBA" id="ARBA00022741"/>
    </source>
</evidence>
<dbReference type="InterPro" id="IPR042099">
    <property type="entry name" value="ANL_N_sf"/>
</dbReference>
<accession>A0A9P7RNW7</accession>
<evidence type="ECO:0000259" key="3">
    <source>
        <dbReference type="Pfam" id="PF00501"/>
    </source>
</evidence>
<comment type="caution">
    <text evidence="4">The sequence shown here is derived from an EMBL/GenBank/DDBJ whole genome shotgun (WGS) entry which is preliminary data.</text>
</comment>
<keyword evidence="5" id="KW-1185">Reference proteome</keyword>
<dbReference type="AlphaFoldDB" id="A0A9P7RNW7"/>
<dbReference type="GO" id="GO:0004467">
    <property type="term" value="F:long-chain fatty acid-CoA ligase activity"/>
    <property type="evidence" value="ECO:0007669"/>
    <property type="project" value="TreeGrafter"/>
</dbReference>
<reference evidence="4" key="1">
    <citation type="journal article" date="2021" name="Genome Biol. Evol.">
        <title>The assembled and annotated genome of the fairy-ring fungus Marasmius oreades.</title>
        <authorList>
            <person name="Hiltunen M."/>
            <person name="Ament-Velasquez S.L."/>
            <person name="Johannesson H."/>
        </authorList>
    </citation>
    <scope>NUCLEOTIDE SEQUENCE</scope>
    <source>
        <strain evidence="4">03SP1</strain>
    </source>
</reference>
<sequence length="417" mass="46142">MPLVKNRIVPFPNDAPFDKQSVEVPGTKKPGQTGHYRNAIWGLVSKDAPLTFSTVTEIFENGLTVGRNQPMLGHRPQISANPLKFANHFVWESWGSVDDRRRAIGSALYSLFKNGDLGGGEYETVGIWSQNRPEWQMIDLALHAYAKVGVSIYDTLGKDVVEYMIDHAHISVLFTTSDHIPTLLKLKPKVPMLKMIVSIDNLSEEAKRIAVEWGLSQGVKLMELRELEALGKARLIDPIPPRPDQLVSISYTSGTTGMPKGALITHRNLAIGVTAHLHGLEVPDEGCLISYLPLAHIYGRTVELGMLACGGKVGYFTGDPLRLLEDCQILGPHLFPSVPRVLNRIYQAANAAGNAPGLKGLLFKKAVAAKLERLKRTGDITHPLWDRLVFRKACEDVLLVMNTNTIQRRFVPPLEET</sequence>
<dbReference type="Gene3D" id="3.40.50.12780">
    <property type="entry name" value="N-terminal domain of ligase-like"/>
    <property type="match status" value="1"/>
</dbReference>
<dbReference type="PANTHER" id="PTHR43272">
    <property type="entry name" value="LONG-CHAIN-FATTY-ACID--COA LIGASE"/>
    <property type="match status" value="1"/>
</dbReference>
<dbReference type="GO" id="GO:0016020">
    <property type="term" value="C:membrane"/>
    <property type="evidence" value="ECO:0007669"/>
    <property type="project" value="TreeGrafter"/>
</dbReference>
<dbReference type="RefSeq" id="XP_043003091.1">
    <property type="nucleotide sequence ID" value="XM_043159490.1"/>
</dbReference>
<proteinExistence type="predicted"/>
<gene>
    <name evidence="4" type="ORF">E1B28_002563</name>
</gene>
<dbReference type="InterPro" id="IPR000873">
    <property type="entry name" value="AMP-dep_synth/lig_dom"/>
</dbReference>
<evidence type="ECO:0000256" key="2">
    <source>
        <dbReference type="ARBA" id="ARBA00022840"/>
    </source>
</evidence>
<dbReference type="PROSITE" id="PS00455">
    <property type="entry name" value="AMP_BINDING"/>
    <property type="match status" value="1"/>
</dbReference>
<organism evidence="4 5">
    <name type="scientific">Marasmius oreades</name>
    <name type="common">fairy-ring Marasmius</name>
    <dbReference type="NCBI Taxonomy" id="181124"/>
    <lineage>
        <taxon>Eukaryota</taxon>
        <taxon>Fungi</taxon>
        <taxon>Dikarya</taxon>
        <taxon>Basidiomycota</taxon>
        <taxon>Agaricomycotina</taxon>
        <taxon>Agaricomycetes</taxon>
        <taxon>Agaricomycetidae</taxon>
        <taxon>Agaricales</taxon>
        <taxon>Marasmiineae</taxon>
        <taxon>Marasmiaceae</taxon>
        <taxon>Marasmius</taxon>
    </lineage>
</organism>
<feature type="domain" description="AMP-dependent synthetase/ligase" evidence="3">
    <location>
        <begin position="89"/>
        <end position="363"/>
    </location>
</feature>
<dbReference type="SUPFAM" id="SSF56801">
    <property type="entry name" value="Acetyl-CoA synthetase-like"/>
    <property type="match status" value="1"/>
</dbReference>
<dbReference type="PANTHER" id="PTHR43272:SF33">
    <property type="entry name" value="AMP-BINDING DOMAIN-CONTAINING PROTEIN-RELATED"/>
    <property type="match status" value="1"/>
</dbReference>
<dbReference type="InterPro" id="IPR020845">
    <property type="entry name" value="AMP-binding_CS"/>
</dbReference>
<dbReference type="Pfam" id="PF00501">
    <property type="entry name" value="AMP-binding"/>
    <property type="match status" value="1"/>
</dbReference>
<keyword evidence="2" id="KW-0067">ATP-binding</keyword>
<name>A0A9P7RNW7_9AGAR</name>
<dbReference type="KEGG" id="more:E1B28_002563"/>
<dbReference type="OrthoDB" id="1700726at2759"/>